<protein>
    <submittedName>
        <fullName evidence="2">Uncharacterized protein</fullName>
    </submittedName>
</protein>
<evidence type="ECO:0000313" key="2">
    <source>
        <dbReference type="EMBL" id="PJA62133.1"/>
    </source>
</evidence>
<comment type="caution">
    <text evidence="2">The sequence shown here is derived from an EMBL/GenBank/DDBJ whole genome shotgun (WGS) entry which is preliminary data.</text>
</comment>
<dbReference type="AlphaFoldDB" id="A0A2M7YGM8"/>
<sequence length="271" mass="30356">MRNENVNDFDIQLFAGDEDPSGETIPLTEQAEVSLPAKIKVGDGEFTVEELQAMIKDSQNSAEWKKANTVTAQQLAEERKILETEQQKFEGWKPVIAKYEEDEAFQQSLNDLLENKQSNDFEMGEKDPQLISTQNELSTLRKELENERAIRLAKEQTEEGRMIEIDRSQIAAKIKTSGDVFTYEDVEKFATENLIPVLSVAYDILRGSDANIAHHVQTARAAALAEYEKKAPPRIAPMGGQGGIVGQETVFTNFRDAAIRAAAKYPNVFTE</sequence>
<gene>
    <name evidence="2" type="ORF">CO162_02685</name>
</gene>
<proteinExistence type="predicted"/>
<dbReference type="Proteomes" id="UP000229213">
    <property type="component" value="Unassembled WGS sequence"/>
</dbReference>
<evidence type="ECO:0000313" key="3">
    <source>
        <dbReference type="Proteomes" id="UP000229213"/>
    </source>
</evidence>
<dbReference type="EMBL" id="PFWI01000088">
    <property type="protein sequence ID" value="PJA62133.1"/>
    <property type="molecule type" value="Genomic_DNA"/>
</dbReference>
<name>A0A2M7YGM8_9BACT</name>
<feature type="region of interest" description="Disordered" evidence="1">
    <location>
        <begin position="1"/>
        <end position="23"/>
    </location>
</feature>
<reference evidence="3" key="1">
    <citation type="submission" date="2017-09" db="EMBL/GenBank/DDBJ databases">
        <title>Depth-based differentiation of microbial function through sediment-hosted aquifers and enrichment of novel symbionts in the deep terrestrial subsurface.</title>
        <authorList>
            <person name="Probst A.J."/>
            <person name="Ladd B."/>
            <person name="Jarett J.K."/>
            <person name="Geller-Mcgrath D.E."/>
            <person name="Sieber C.M.K."/>
            <person name="Emerson J.B."/>
            <person name="Anantharaman K."/>
            <person name="Thomas B.C."/>
            <person name="Malmstrom R."/>
            <person name="Stieglmeier M."/>
            <person name="Klingl A."/>
            <person name="Woyke T."/>
            <person name="Ryan C.M."/>
            <person name="Banfield J.F."/>
        </authorList>
    </citation>
    <scope>NUCLEOTIDE SEQUENCE [LARGE SCALE GENOMIC DNA]</scope>
</reference>
<accession>A0A2M7YGM8</accession>
<evidence type="ECO:0000256" key="1">
    <source>
        <dbReference type="SAM" id="MobiDB-lite"/>
    </source>
</evidence>
<organism evidence="2 3">
    <name type="scientific">bacterium (Candidatus Ratteibacteria) CG_4_9_14_3_um_filter_41_21</name>
    <dbReference type="NCBI Taxonomy" id="2014289"/>
    <lineage>
        <taxon>Bacteria</taxon>
        <taxon>Candidatus Ratteibacteria</taxon>
    </lineage>
</organism>